<dbReference type="HOGENOM" id="CLU_057974_1_0_4"/>
<accession>A0A0E3YGI8</accession>
<dbReference type="Gene3D" id="2.60.120.620">
    <property type="entry name" value="q2cbj1_9rhob like domain"/>
    <property type="match status" value="1"/>
</dbReference>
<gene>
    <name evidence="1" type="ORF">MB84_04335</name>
</gene>
<dbReference type="GO" id="GO:0016706">
    <property type="term" value="F:2-oxoglutarate-dependent dioxygenase activity"/>
    <property type="evidence" value="ECO:0007669"/>
    <property type="project" value="UniProtKB-ARBA"/>
</dbReference>
<evidence type="ECO:0000313" key="1">
    <source>
        <dbReference type="EMBL" id="AKC72116.1"/>
    </source>
</evidence>
<dbReference type="AlphaFoldDB" id="A0A0E3YGI8"/>
<evidence type="ECO:0000313" key="2">
    <source>
        <dbReference type="Proteomes" id="UP000035050"/>
    </source>
</evidence>
<dbReference type="Proteomes" id="UP000035050">
    <property type="component" value="Chromosome"/>
</dbReference>
<dbReference type="PATRIC" id="fig|573737.6.peg.1655"/>
<dbReference type="KEGG" id="pox:MB84_04335"/>
<dbReference type="OrthoDB" id="1157001at2"/>
<reference evidence="1" key="1">
    <citation type="submission" date="2016-06" db="EMBL/GenBank/DDBJ databases">
        <title>Pandoraea oxalativorans DSM 23570 Genome Sequencing.</title>
        <authorList>
            <person name="Ee R."/>
            <person name="Lim Y.-L."/>
            <person name="Yong D."/>
            <person name="Yin W.-F."/>
            <person name="Chan K.-G."/>
        </authorList>
    </citation>
    <scope>NUCLEOTIDE SEQUENCE</scope>
    <source>
        <strain evidence="1">DSM 23570</strain>
    </source>
</reference>
<dbReference type="RefSeq" id="WP_046293227.1">
    <property type="nucleotide sequence ID" value="NZ_CP011253.3"/>
</dbReference>
<dbReference type="Pfam" id="PF05721">
    <property type="entry name" value="PhyH"/>
    <property type="match status" value="1"/>
</dbReference>
<organism evidence="1 2">
    <name type="scientific">Pandoraea oxalativorans</name>
    <dbReference type="NCBI Taxonomy" id="573737"/>
    <lineage>
        <taxon>Bacteria</taxon>
        <taxon>Pseudomonadati</taxon>
        <taxon>Pseudomonadota</taxon>
        <taxon>Betaproteobacteria</taxon>
        <taxon>Burkholderiales</taxon>
        <taxon>Burkholderiaceae</taxon>
        <taxon>Pandoraea</taxon>
    </lineage>
</organism>
<keyword evidence="2" id="KW-1185">Reference proteome</keyword>
<sequence length="258" mass="29503">MSQEYVYQFDINGFVIIPAAISRPHLQRLQHFWSDKLITRPLHDVNFDWGDDWRALIDIESVYSFLDVVYRSRFRLDHMFCADERFVSSGGQLHHQADMFDEGIFYWVRNQRIHSGLVAVQYAISDIPETANHFCCIPGSHRANFPVPDTYQSLANNALLRHVTLNAGDAVIFSEALVHGTYKVPNSEPRRSVFARYMNNHSYFRRPAAQREIVSLPPTPNHSVSSSAQVFSTSGLTNRQKQLVVEPAYARGHAPVGR</sequence>
<dbReference type="SUPFAM" id="SSF51197">
    <property type="entry name" value="Clavaminate synthase-like"/>
    <property type="match status" value="1"/>
</dbReference>
<evidence type="ECO:0008006" key="3">
    <source>
        <dbReference type="Google" id="ProtNLM"/>
    </source>
</evidence>
<protein>
    <recommendedName>
        <fullName evidence="3">Phytanoyl-CoA dioxygenase</fullName>
    </recommendedName>
</protein>
<proteinExistence type="predicted"/>
<dbReference type="InterPro" id="IPR008775">
    <property type="entry name" value="Phytyl_CoA_dOase-like"/>
</dbReference>
<name>A0A0E3YGI8_9BURK</name>
<dbReference type="EMBL" id="CP011253">
    <property type="protein sequence ID" value="AKC72116.1"/>
    <property type="molecule type" value="Genomic_DNA"/>
</dbReference>